<dbReference type="STRING" id="4540.A0A3L6P9H2"/>
<dbReference type="InterPro" id="IPR046533">
    <property type="entry name" value="DUF6598"/>
</dbReference>
<reference evidence="3" key="1">
    <citation type="journal article" date="2019" name="Nat. Commun.">
        <title>The genome of broomcorn millet.</title>
        <authorList>
            <person name="Zou C."/>
            <person name="Miki D."/>
            <person name="Li D."/>
            <person name="Tang Q."/>
            <person name="Xiao L."/>
            <person name="Rajput S."/>
            <person name="Deng P."/>
            <person name="Jia W."/>
            <person name="Huang R."/>
            <person name="Zhang M."/>
            <person name="Sun Y."/>
            <person name="Hu J."/>
            <person name="Fu X."/>
            <person name="Schnable P.S."/>
            <person name="Li F."/>
            <person name="Zhang H."/>
            <person name="Feng B."/>
            <person name="Zhu X."/>
            <person name="Liu R."/>
            <person name="Schnable J.C."/>
            <person name="Zhu J.-K."/>
            <person name="Zhang H."/>
        </authorList>
    </citation>
    <scope>NUCLEOTIDE SEQUENCE [LARGE SCALE GENOMIC DNA]</scope>
</reference>
<dbReference type="EMBL" id="PQIB02000614">
    <property type="protein sequence ID" value="RLM49026.1"/>
    <property type="molecule type" value="Genomic_DNA"/>
</dbReference>
<dbReference type="Pfam" id="PF20241">
    <property type="entry name" value="DUF6598"/>
    <property type="match status" value="1"/>
</dbReference>
<name>A0A3L6P9H2_PANMI</name>
<comment type="caution">
    <text evidence="2">The sequence shown here is derived from an EMBL/GenBank/DDBJ whole genome shotgun (WGS) entry which is preliminary data.</text>
</comment>
<evidence type="ECO:0000259" key="1">
    <source>
        <dbReference type="Pfam" id="PF20241"/>
    </source>
</evidence>
<evidence type="ECO:0000313" key="3">
    <source>
        <dbReference type="Proteomes" id="UP000275267"/>
    </source>
</evidence>
<organism evidence="2 3">
    <name type="scientific">Panicum miliaceum</name>
    <name type="common">Proso millet</name>
    <name type="synonym">Broomcorn millet</name>
    <dbReference type="NCBI Taxonomy" id="4540"/>
    <lineage>
        <taxon>Eukaryota</taxon>
        <taxon>Viridiplantae</taxon>
        <taxon>Streptophyta</taxon>
        <taxon>Embryophyta</taxon>
        <taxon>Tracheophyta</taxon>
        <taxon>Spermatophyta</taxon>
        <taxon>Magnoliopsida</taxon>
        <taxon>Liliopsida</taxon>
        <taxon>Poales</taxon>
        <taxon>Poaceae</taxon>
        <taxon>PACMAD clade</taxon>
        <taxon>Panicoideae</taxon>
        <taxon>Panicodae</taxon>
        <taxon>Paniceae</taxon>
        <taxon>Panicinae</taxon>
        <taxon>Panicum</taxon>
        <taxon>Panicum sect. Panicum</taxon>
    </lineage>
</organism>
<feature type="domain" description="DUF6598" evidence="1">
    <location>
        <begin position="95"/>
        <end position="177"/>
    </location>
</feature>
<proteinExistence type="predicted"/>
<accession>A0A3L6P9H2</accession>
<dbReference type="AlphaFoldDB" id="A0A3L6P9H2"/>
<sequence>MDVWLVIFERNMDDVEASYAKKLKLMEAGAQLAQLGMDGVLLDFFKESFPDYYLSRKKLRLRYPKLVFGDITHILAMEYTDEGVPRYVLEGSCNSLQVYSARVSGIGTGALSVFGVVAVRDSIDPKRNPIFNRHRSDCQIITEENPYLVLTGPGRAVVMNESVIIEAELKVKGPDEDTYAFAGKIKKITAWFQGDYVRRPMWYDTEF</sequence>
<gene>
    <name evidence="2" type="ORF">C2845_PMPSC002132</name>
</gene>
<keyword evidence="3" id="KW-1185">Reference proteome</keyword>
<evidence type="ECO:0000313" key="2">
    <source>
        <dbReference type="EMBL" id="RLM49026.1"/>
    </source>
</evidence>
<dbReference type="Proteomes" id="UP000275267">
    <property type="component" value="Unassembled WGS sequence"/>
</dbReference>
<dbReference type="PANTHER" id="PTHR33065:SF88">
    <property type="entry name" value="OS11G0104220 PROTEIN"/>
    <property type="match status" value="1"/>
</dbReference>
<protein>
    <recommendedName>
        <fullName evidence="1">DUF6598 domain-containing protein</fullName>
    </recommendedName>
</protein>
<dbReference type="OrthoDB" id="709706at2759"/>
<dbReference type="PANTHER" id="PTHR33065">
    <property type="entry name" value="OS07G0486400 PROTEIN"/>
    <property type="match status" value="1"/>
</dbReference>